<dbReference type="Gramene" id="OE9A081407T1">
    <property type="protein sequence ID" value="OE9A081407C1"/>
    <property type="gene ID" value="OE9A081407"/>
</dbReference>
<keyword evidence="5" id="KW-1185">Reference proteome</keyword>
<reference evidence="4 5" key="1">
    <citation type="submission" date="2019-12" db="EMBL/GenBank/DDBJ databases">
        <authorList>
            <person name="Alioto T."/>
            <person name="Alioto T."/>
            <person name="Gomez Garrido J."/>
        </authorList>
    </citation>
    <scope>NUCLEOTIDE SEQUENCE [LARGE SCALE GENOMIC DNA]</scope>
</reference>
<name>A0A8S0U510_OLEEU</name>
<comment type="caution">
    <text evidence="4">The sequence shown here is derived from an EMBL/GenBank/DDBJ whole genome shotgun (WGS) entry which is preliminary data.</text>
</comment>
<evidence type="ECO:0000313" key="5">
    <source>
        <dbReference type="Proteomes" id="UP000594638"/>
    </source>
</evidence>
<dbReference type="InterPro" id="IPR052788">
    <property type="entry name" value="RING-type_E3_ligase_ATL"/>
</dbReference>
<proteinExistence type="predicted"/>
<evidence type="ECO:0000313" key="4">
    <source>
        <dbReference type="EMBL" id="CAA3014099.1"/>
    </source>
</evidence>
<keyword evidence="1" id="KW-0479">Metal-binding</keyword>
<dbReference type="PANTHER" id="PTHR45798:SF97">
    <property type="entry name" value="ALCOHOL-SENSITIVE RING FINGER PROTEIN 1"/>
    <property type="match status" value="1"/>
</dbReference>
<evidence type="ECO:0000256" key="3">
    <source>
        <dbReference type="ARBA" id="ARBA00022833"/>
    </source>
</evidence>
<dbReference type="OrthoDB" id="8062037at2759"/>
<evidence type="ECO:0000256" key="1">
    <source>
        <dbReference type="ARBA" id="ARBA00022723"/>
    </source>
</evidence>
<evidence type="ECO:0000256" key="2">
    <source>
        <dbReference type="ARBA" id="ARBA00022771"/>
    </source>
</evidence>
<dbReference type="Proteomes" id="UP000594638">
    <property type="component" value="Unassembled WGS sequence"/>
</dbReference>
<accession>A0A8S0U510</accession>
<dbReference type="Gene3D" id="3.30.40.10">
    <property type="entry name" value="Zinc/RING finger domain, C3HC4 (zinc finger)"/>
    <property type="match status" value="1"/>
</dbReference>
<dbReference type="AlphaFoldDB" id="A0A8S0U510"/>
<keyword evidence="3" id="KW-0862">Zinc</keyword>
<dbReference type="InterPro" id="IPR013083">
    <property type="entry name" value="Znf_RING/FYVE/PHD"/>
</dbReference>
<organism evidence="4 5">
    <name type="scientific">Olea europaea subsp. europaea</name>
    <dbReference type="NCBI Taxonomy" id="158383"/>
    <lineage>
        <taxon>Eukaryota</taxon>
        <taxon>Viridiplantae</taxon>
        <taxon>Streptophyta</taxon>
        <taxon>Embryophyta</taxon>
        <taxon>Tracheophyta</taxon>
        <taxon>Spermatophyta</taxon>
        <taxon>Magnoliopsida</taxon>
        <taxon>eudicotyledons</taxon>
        <taxon>Gunneridae</taxon>
        <taxon>Pentapetalae</taxon>
        <taxon>asterids</taxon>
        <taxon>lamiids</taxon>
        <taxon>Lamiales</taxon>
        <taxon>Oleaceae</taxon>
        <taxon>Oleeae</taxon>
        <taxon>Olea</taxon>
    </lineage>
</organism>
<dbReference type="SUPFAM" id="SSF57850">
    <property type="entry name" value="RING/U-box"/>
    <property type="match status" value="1"/>
</dbReference>
<dbReference type="EMBL" id="CACTIH010007468">
    <property type="protein sequence ID" value="CAA3014099.1"/>
    <property type="molecule type" value="Genomic_DNA"/>
</dbReference>
<dbReference type="PANTHER" id="PTHR45798">
    <property type="entry name" value="RING-H2 FINGER PROTEIN ATL61-RELATED-RELATED"/>
    <property type="match status" value="1"/>
</dbReference>
<sequence length="177" mass="19226">MAGQGAPGGEEVSHGGLRSWVYRTAPKSKIFEPCCVGYAIATSDFVVVNSMTIVGVRFGWAIDLYWVPIEGMTGGGLVSIACCAWICHILDRNATVPPLYQAATSEGLKKKVAKSFPKLTHAANDDKIEKLSDWAICLSESTAGSEFQVLSQGDHGFHVTCIDKWLEFTPLAARFLW</sequence>
<keyword evidence="2" id="KW-0863">Zinc-finger</keyword>
<protein>
    <submittedName>
        <fullName evidence="4">RING-H2 finger ATL8-like</fullName>
    </submittedName>
</protein>
<dbReference type="GO" id="GO:0008270">
    <property type="term" value="F:zinc ion binding"/>
    <property type="evidence" value="ECO:0007669"/>
    <property type="project" value="UniProtKB-KW"/>
</dbReference>
<gene>
    <name evidence="4" type="ORF">OLEA9_A081407</name>
</gene>